<evidence type="ECO:0000313" key="2">
    <source>
        <dbReference type="EMBL" id="OUK04367.1"/>
    </source>
</evidence>
<protein>
    <submittedName>
        <fullName evidence="2">Uncharacterized protein</fullName>
    </submittedName>
</protein>
<proteinExistence type="predicted"/>
<feature type="coiled-coil region" evidence="1">
    <location>
        <begin position="92"/>
        <end position="119"/>
    </location>
</feature>
<gene>
    <name evidence="2" type="ORF">BZZ03_05020</name>
</gene>
<evidence type="ECO:0000256" key="1">
    <source>
        <dbReference type="SAM" id="Coils"/>
    </source>
</evidence>
<keyword evidence="1" id="KW-0175">Coiled coil</keyword>
<reference evidence="2 3" key="1">
    <citation type="submission" date="2017-02" db="EMBL/GenBank/DDBJ databases">
        <authorList>
            <person name="Peterson S.W."/>
        </authorList>
    </citation>
    <scope>NUCLEOTIDE SEQUENCE [LARGE SCALE GENOMIC DNA]</scope>
    <source>
        <strain evidence="2">159469</strain>
    </source>
</reference>
<evidence type="ECO:0000313" key="3">
    <source>
        <dbReference type="Proteomes" id="UP000194606"/>
    </source>
</evidence>
<dbReference type="EMBL" id="MUIZ01000003">
    <property type="protein sequence ID" value="OUK04367.1"/>
    <property type="molecule type" value="Genomic_DNA"/>
</dbReference>
<dbReference type="RefSeq" id="WP_086582697.1">
    <property type="nucleotide sequence ID" value="NZ_MUIZ01000003.1"/>
</dbReference>
<organism evidence="2 3">
    <name type="scientific">Lactococcus petauri</name>
    <dbReference type="NCBI Taxonomy" id="1940789"/>
    <lineage>
        <taxon>Bacteria</taxon>
        <taxon>Bacillati</taxon>
        <taxon>Bacillota</taxon>
        <taxon>Bacilli</taxon>
        <taxon>Lactobacillales</taxon>
        <taxon>Streptococcaceae</taxon>
        <taxon>Lactococcus</taxon>
    </lineage>
</organism>
<accession>A0A252CCR7</accession>
<name>A0A252CCR7_9LACT</name>
<comment type="caution">
    <text evidence="2">The sequence shown here is derived from an EMBL/GenBank/DDBJ whole genome shotgun (WGS) entry which is preliminary data.</text>
</comment>
<sequence>MENYSEINQRDLSNFETELSGIIQEVEENKKKLEFLEKENEQLRLKNANLEKNEINYINTLKQNTLKIQELEKQTPIGLSEKDLAEVMLDAKRVANDIVQKAKEEVKAFEHQKQAALNSMRQEGQLLREDIVNFKMKADQDLNQWIESLEVLIGSSEQ</sequence>
<feature type="coiled-coil region" evidence="1">
    <location>
        <begin position="19"/>
        <end position="60"/>
    </location>
</feature>
<dbReference type="Proteomes" id="UP000194606">
    <property type="component" value="Unassembled WGS sequence"/>
</dbReference>
<dbReference type="AlphaFoldDB" id="A0A252CCR7"/>